<evidence type="ECO:0000313" key="4">
    <source>
        <dbReference type="Proteomes" id="UP001301769"/>
    </source>
</evidence>
<dbReference type="InterPro" id="IPR042534">
    <property type="entry name" value="SAP18_sf"/>
</dbReference>
<comment type="similarity">
    <text evidence="1">Belongs to the SAP18 family.</text>
</comment>
<dbReference type="Gene3D" id="3.10.20.550">
    <property type="entry name" value="ASAP complex, SAP18 subunit"/>
    <property type="match status" value="1"/>
</dbReference>
<organism evidence="3 4">
    <name type="scientific">Rhypophila decipiens</name>
    <dbReference type="NCBI Taxonomy" id="261697"/>
    <lineage>
        <taxon>Eukaryota</taxon>
        <taxon>Fungi</taxon>
        <taxon>Dikarya</taxon>
        <taxon>Ascomycota</taxon>
        <taxon>Pezizomycotina</taxon>
        <taxon>Sordariomycetes</taxon>
        <taxon>Sordariomycetidae</taxon>
        <taxon>Sordariales</taxon>
        <taxon>Naviculisporaceae</taxon>
        <taxon>Rhypophila</taxon>
    </lineage>
</organism>
<reference evidence="3" key="2">
    <citation type="submission" date="2023-05" db="EMBL/GenBank/DDBJ databases">
        <authorList>
            <consortium name="Lawrence Berkeley National Laboratory"/>
            <person name="Steindorff A."/>
            <person name="Hensen N."/>
            <person name="Bonometti L."/>
            <person name="Westerberg I."/>
            <person name="Brannstrom I.O."/>
            <person name="Guillou S."/>
            <person name="Cros-Aarteil S."/>
            <person name="Calhoun S."/>
            <person name="Haridas S."/>
            <person name="Kuo A."/>
            <person name="Mondo S."/>
            <person name="Pangilinan J."/>
            <person name="Riley R."/>
            <person name="Labutti K."/>
            <person name="Andreopoulos B."/>
            <person name="Lipzen A."/>
            <person name="Chen C."/>
            <person name="Yanf M."/>
            <person name="Daum C."/>
            <person name="Ng V."/>
            <person name="Clum A."/>
            <person name="Ohm R."/>
            <person name="Martin F."/>
            <person name="Silar P."/>
            <person name="Natvig D."/>
            <person name="Lalanne C."/>
            <person name="Gautier V."/>
            <person name="Ament-Velasquez S.L."/>
            <person name="Kruys A."/>
            <person name="Hutchinson M.I."/>
            <person name="Powell A.J."/>
            <person name="Barry K."/>
            <person name="Miller A.N."/>
            <person name="Grigoriev I.V."/>
            <person name="Debuchy R."/>
            <person name="Gladieux P."/>
            <person name="Thoren M.H."/>
            <person name="Johannesson H."/>
        </authorList>
    </citation>
    <scope>NUCLEOTIDE SEQUENCE</scope>
    <source>
        <strain evidence="3">PSN293</strain>
    </source>
</reference>
<accession>A0AAN6YAS0</accession>
<evidence type="ECO:0000313" key="3">
    <source>
        <dbReference type="EMBL" id="KAK4214516.1"/>
    </source>
</evidence>
<dbReference type="PANTHER" id="PTHR13082">
    <property type="entry name" value="SAP18"/>
    <property type="match status" value="1"/>
</dbReference>
<dbReference type="GO" id="GO:0005634">
    <property type="term" value="C:nucleus"/>
    <property type="evidence" value="ECO:0007669"/>
    <property type="project" value="TreeGrafter"/>
</dbReference>
<evidence type="ECO:0000256" key="2">
    <source>
        <dbReference type="SAM" id="MobiDB-lite"/>
    </source>
</evidence>
<name>A0AAN6YAS0_9PEZI</name>
<dbReference type="Proteomes" id="UP001301769">
    <property type="component" value="Unassembled WGS sequence"/>
</dbReference>
<sequence>MTSSRTPVDRNKTAPFHVKVFYRTLAYLRTEELLTEPLPLHSQIFAWRDTTLKEIAEDLSFDELDILPNPFIGIRLEFRHVFQTPPGPNNQGGALTHRYIGSFVFGAGGPGASAEEGWDGISHDSKTLQDIRFVQGDMLICAIMPPDEESGGDVVRANTAKVGRGKGIGEAGGVTFDYLPSSSAYGHRTARPLGSEGRAAGPSGRGFKDPRNSYRPRRDNVPDQKWARGEIPDSQGRFEQSERWD</sequence>
<dbReference type="PANTHER" id="PTHR13082:SF0">
    <property type="entry name" value="HISTONE DEACETYLASE COMPLEX SUBUNIT SAP18"/>
    <property type="match status" value="1"/>
</dbReference>
<keyword evidence="4" id="KW-1185">Reference proteome</keyword>
<proteinExistence type="inferred from homology"/>
<dbReference type="Pfam" id="PF06487">
    <property type="entry name" value="SAP18"/>
    <property type="match status" value="1"/>
</dbReference>
<feature type="compositionally biased region" description="Basic and acidic residues" evidence="2">
    <location>
        <begin position="206"/>
        <end position="231"/>
    </location>
</feature>
<feature type="region of interest" description="Disordered" evidence="2">
    <location>
        <begin position="185"/>
        <end position="245"/>
    </location>
</feature>
<gene>
    <name evidence="3" type="ORF">QBC37DRAFT_420993</name>
</gene>
<dbReference type="AlphaFoldDB" id="A0AAN6YAS0"/>
<dbReference type="EMBL" id="MU858092">
    <property type="protein sequence ID" value="KAK4214516.1"/>
    <property type="molecule type" value="Genomic_DNA"/>
</dbReference>
<dbReference type="InterPro" id="IPR010516">
    <property type="entry name" value="SAP18"/>
</dbReference>
<comment type="caution">
    <text evidence="3">The sequence shown here is derived from an EMBL/GenBank/DDBJ whole genome shotgun (WGS) entry which is preliminary data.</text>
</comment>
<reference evidence="3" key="1">
    <citation type="journal article" date="2023" name="Mol. Phylogenet. Evol.">
        <title>Genome-scale phylogeny and comparative genomics of the fungal order Sordariales.</title>
        <authorList>
            <person name="Hensen N."/>
            <person name="Bonometti L."/>
            <person name="Westerberg I."/>
            <person name="Brannstrom I.O."/>
            <person name="Guillou S."/>
            <person name="Cros-Aarteil S."/>
            <person name="Calhoun S."/>
            <person name="Haridas S."/>
            <person name="Kuo A."/>
            <person name="Mondo S."/>
            <person name="Pangilinan J."/>
            <person name="Riley R."/>
            <person name="LaButti K."/>
            <person name="Andreopoulos B."/>
            <person name="Lipzen A."/>
            <person name="Chen C."/>
            <person name="Yan M."/>
            <person name="Daum C."/>
            <person name="Ng V."/>
            <person name="Clum A."/>
            <person name="Steindorff A."/>
            <person name="Ohm R.A."/>
            <person name="Martin F."/>
            <person name="Silar P."/>
            <person name="Natvig D.O."/>
            <person name="Lalanne C."/>
            <person name="Gautier V."/>
            <person name="Ament-Velasquez S.L."/>
            <person name="Kruys A."/>
            <person name="Hutchinson M.I."/>
            <person name="Powell A.J."/>
            <person name="Barry K."/>
            <person name="Miller A.N."/>
            <person name="Grigoriev I.V."/>
            <person name="Debuchy R."/>
            <person name="Gladieux P."/>
            <person name="Hiltunen Thoren M."/>
            <person name="Johannesson H."/>
        </authorList>
    </citation>
    <scope>NUCLEOTIDE SEQUENCE</scope>
    <source>
        <strain evidence="3">PSN293</strain>
    </source>
</reference>
<protein>
    <submittedName>
        <fullName evidence="3">Sin3 associated polypeptide p18-domain-containing protein</fullName>
    </submittedName>
</protein>
<evidence type="ECO:0000256" key="1">
    <source>
        <dbReference type="ARBA" id="ARBA00009143"/>
    </source>
</evidence>